<feature type="domain" description="Ribosome maturation factor RimM PRC barrel" evidence="7">
    <location>
        <begin position="109"/>
        <end position="175"/>
    </location>
</feature>
<dbReference type="GO" id="GO:0006364">
    <property type="term" value="P:rRNA processing"/>
    <property type="evidence" value="ECO:0007669"/>
    <property type="project" value="UniProtKB-UniRule"/>
</dbReference>
<dbReference type="GO" id="GO:0043022">
    <property type="term" value="F:ribosome binding"/>
    <property type="evidence" value="ECO:0007669"/>
    <property type="project" value="InterPro"/>
</dbReference>
<dbReference type="Pfam" id="PF24986">
    <property type="entry name" value="PRC_RimM"/>
    <property type="match status" value="1"/>
</dbReference>
<keyword evidence="2 5" id="KW-0690">Ribosome biogenesis</keyword>
<evidence type="ECO:0000256" key="4">
    <source>
        <dbReference type="ARBA" id="ARBA00023186"/>
    </source>
</evidence>
<dbReference type="Pfam" id="PF01782">
    <property type="entry name" value="RimM"/>
    <property type="match status" value="1"/>
</dbReference>
<comment type="subcellular location">
    <subcellularLocation>
        <location evidence="5">Cytoplasm</location>
    </subcellularLocation>
</comment>
<dbReference type="KEGG" id="pmet:G4Y79_14170"/>
<dbReference type="SUPFAM" id="SSF50346">
    <property type="entry name" value="PRC-barrel domain"/>
    <property type="match status" value="1"/>
</dbReference>
<dbReference type="InterPro" id="IPR036976">
    <property type="entry name" value="RimM_N_sf"/>
</dbReference>
<evidence type="ECO:0000313" key="8">
    <source>
        <dbReference type="EMBL" id="QPC80853.1"/>
    </source>
</evidence>
<dbReference type="InterPro" id="IPR002676">
    <property type="entry name" value="RimM_N"/>
</dbReference>
<dbReference type="RefSeq" id="WP_195168928.1">
    <property type="nucleotide sequence ID" value="NZ_CP062983.1"/>
</dbReference>
<reference evidence="8 9" key="1">
    <citation type="submission" date="2020-02" db="EMBL/GenBank/DDBJ databases">
        <authorList>
            <person name="Zheng R.K."/>
            <person name="Sun C.M."/>
        </authorList>
    </citation>
    <scope>NUCLEOTIDE SEQUENCE [LARGE SCALE GENOMIC DNA]</scope>
    <source>
        <strain evidence="9">rifampicinis</strain>
    </source>
</reference>
<dbReference type="GO" id="GO:0005840">
    <property type="term" value="C:ribosome"/>
    <property type="evidence" value="ECO:0007669"/>
    <property type="project" value="InterPro"/>
</dbReference>
<keyword evidence="4 5" id="KW-0143">Chaperone</keyword>
<dbReference type="GO" id="GO:0005737">
    <property type="term" value="C:cytoplasm"/>
    <property type="evidence" value="ECO:0007669"/>
    <property type="project" value="UniProtKB-SubCell"/>
</dbReference>
<keyword evidence="3 5" id="KW-0698">rRNA processing</keyword>
<keyword evidence="1 5" id="KW-0963">Cytoplasm</keyword>
<sequence>MPKRQNPKYLLLGKIERPHGIRGELRISLLTAYPERLKELEHVYLGADPNRPNATRYTIDTVRFHKGAALIKFEEAPTRNEAELLRGQMVMIDLAHAVPLEEDEVYLYQLIGLKVQTEDGAELGVLRDVLETGANDVYILDSPQYGELLIPAHEETLIDVDLEAETVTMRLPEGLLPD</sequence>
<dbReference type="InterPro" id="IPR009000">
    <property type="entry name" value="Transl_B-barrel_sf"/>
</dbReference>
<dbReference type="PANTHER" id="PTHR33692">
    <property type="entry name" value="RIBOSOME MATURATION FACTOR RIMM"/>
    <property type="match status" value="1"/>
</dbReference>
<evidence type="ECO:0000256" key="3">
    <source>
        <dbReference type="ARBA" id="ARBA00022552"/>
    </source>
</evidence>
<evidence type="ECO:0000256" key="1">
    <source>
        <dbReference type="ARBA" id="ARBA00022490"/>
    </source>
</evidence>
<protein>
    <recommendedName>
        <fullName evidence="5">Ribosome maturation factor RimM</fullName>
    </recommendedName>
</protein>
<dbReference type="EMBL" id="CP062983">
    <property type="protein sequence ID" value="QPC80853.1"/>
    <property type="molecule type" value="Genomic_DNA"/>
</dbReference>
<gene>
    <name evidence="5 8" type="primary">rimM</name>
    <name evidence="8" type="ORF">G4Y79_14170</name>
</gene>
<evidence type="ECO:0000256" key="5">
    <source>
        <dbReference type="HAMAP-Rule" id="MF_00014"/>
    </source>
</evidence>
<dbReference type="Proteomes" id="UP000594468">
    <property type="component" value="Chromosome"/>
</dbReference>
<organism evidence="8 9">
    <name type="scientific">Phototrophicus methaneseepsis</name>
    <dbReference type="NCBI Taxonomy" id="2710758"/>
    <lineage>
        <taxon>Bacteria</taxon>
        <taxon>Bacillati</taxon>
        <taxon>Chloroflexota</taxon>
        <taxon>Candidatus Thermofontia</taxon>
        <taxon>Phototrophicales</taxon>
        <taxon>Phototrophicaceae</taxon>
        <taxon>Phototrophicus</taxon>
    </lineage>
</organism>
<dbReference type="InterPro" id="IPR011961">
    <property type="entry name" value="RimM"/>
</dbReference>
<dbReference type="GO" id="GO:0042274">
    <property type="term" value="P:ribosomal small subunit biogenesis"/>
    <property type="evidence" value="ECO:0007669"/>
    <property type="project" value="UniProtKB-UniRule"/>
</dbReference>
<keyword evidence="9" id="KW-1185">Reference proteome</keyword>
<evidence type="ECO:0000259" key="7">
    <source>
        <dbReference type="Pfam" id="PF24986"/>
    </source>
</evidence>
<comment type="domain">
    <text evidence="5">The PRC barrel domain binds ribosomal protein uS19.</text>
</comment>
<comment type="function">
    <text evidence="5">An accessory protein needed during the final step in the assembly of 30S ribosomal subunit, possibly for assembly of the head region. Essential for efficient processing of 16S rRNA. May be needed both before and after RbfA during the maturation of 16S rRNA. It has affinity for free ribosomal 30S subunits but not for 70S ribosomes.</text>
</comment>
<dbReference type="HAMAP" id="MF_00014">
    <property type="entry name" value="Ribosome_mat_RimM"/>
    <property type="match status" value="1"/>
</dbReference>
<proteinExistence type="inferred from homology"/>
<comment type="subunit">
    <text evidence="5">Binds ribosomal protein uS19.</text>
</comment>
<dbReference type="NCBIfam" id="TIGR02273">
    <property type="entry name" value="16S_RimM"/>
    <property type="match status" value="1"/>
</dbReference>
<name>A0A7S8E5N9_9CHLR</name>
<evidence type="ECO:0000313" key="9">
    <source>
        <dbReference type="Proteomes" id="UP000594468"/>
    </source>
</evidence>
<dbReference type="Gene3D" id="2.40.30.60">
    <property type="entry name" value="RimM"/>
    <property type="match status" value="1"/>
</dbReference>
<feature type="domain" description="RimM N-terminal" evidence="6">
    <location>
        <begin position="12"/>
        <end position="93"/>
    </location>
</feature>
<dbReference type="SUPFAM" id="SSF50447">
    <property type="entry name" value="Translation proteins"/>
    <property type="match status" value="1"/>
</dbReference>
<comment type="similarity">
    <text evidence="5">Belongs to the RimM family.</text>
</comment>
<dbReference type="AlphaFoldDB" id="A0A7S8E5N9"/>
<evidence type="ECO:0000259" key="6">
    <source>
        <dbReference type="Pfam" id="PF01782"/>
    </source>
</evidence>
<accession>A0A7S8E5N9</accession>
<dbReference type="InterPro" id="IPR056792">
    <property type="entry name" value="PRC_RimM"/>
</dbReference>
<dbReference type="Gene3D" id="2.30.30.240">
    <property type="entry name" value="PRC-barrel domain"/>
    <property type="match status" value="1"/>
</dbReference>
<dbReference type="PANTHER" id="PTHR33692:SF1">
    <property type="entry name" value="RIBOSOME MATURATION FACTOR RIMM"/>
    <property type="match status" value="1"/>
</dbReference>
<evidence type="ECO:0000256" key="2">
    <source>
        <dbReference type="ARBA" id="ARBA00022517"/>
    </source>
</evidence>
<dbReference type="InterPro" id="IPR011033">
    <property type="entry name" value="PRC_barrel-like_sf"/>
</dbReference>